<evidence type="ECO:0000256" key="7">
    <source>
        <dbReference type="ARBA" id="ARBA00049442"/>
    </source>
</evidence>
<evidence type="ECO:0000256" key="4">
    <source>
        <dbReference type="ARBA" id="ARBA00022857"/>
    </source>
</evidence>
<dbReference type="Pfam" id="PF08501">
    <property type="entry name" value="Shikimate_dh_N"/>
    <property type="match status" value="1"/>
</dbReference>
<evidence type="ECO:0000259" key="10">
    <source>
        <dbReference type="Pfam" id="PF08501"/>
    </source>
</evidence>
<protein>
    <recommendedName>
        <fullName evidence="2 8">Shikimate dehydrogenase (NADP(+))</fullName>
        <shortName evidence="8">SDH</shortName>
        <ecNumber evidence="2 8">1.1.1.25</ecNumber>
    </recommendedName>
</protein>
<feature type="active site" description="Proton acceptor" evidence="8">
    <location>
        <position position="65"/>
    </location>
</feature>
<dbReference type="InterPro" id="IPR022893">
    <property type="entry name" value="Shikimate_DH_fam"/>
</dbReference>
<accession>A0ABQ6DZP1</accession>
<organism evidence="12 13">
    <name type="scientific">Psychromonas marina</name>
    <dbReference type="NCBI Taxonomy" id="88364"/>
    <lineage>
        <taxon>Bacteria</taxon>
        <taxon>Pseudomonadati</taxon>
        <taxon>Pseudomonadota</taxon>
        <taxon>Gammaproteobacteria</taxon>
        <taxon>Alteromonadales</taxon>
        <taxon>Psychromonadaceae</taxon>
        <taxon>Psychromonas</taxon>
    </lineage>
</organism>
<keyword evidence="6 8" id="KW-0057">Aromatic amino acid biosynthesis</keyword>
<keyword evidence="3 8" id="KW-0028">Amino-acid biosynthesis</keyword>
<dbReference type="SUPFAM" id="SSF51735">
    <property type="entry name" value="NAD(P)-binding Rossmann-fold domains"/>
    <property type="match status" value="1"/>
</dbReference>
<feature type="binding site" evidence="8">
    <location>
        <begin position="126"/>
        <end position="130"/>
    </location>
    <ligand>
        <name>NADP(+)</name>
        <dbReference type="ChEBI" id="CHEBI:58349"/>
    </ligand>
</feature>
<keyword evidence="5 8" id="KW-0560">Oxidoreductase</keyword>
<evidence type="ECO:0000256" key="3">
    <source>
        <dbReference type="ARBA" id="ARBA00022605"/>
    </source>
</evidence>
<dbReference type="InterPro" id="IPR046346">
    <property type="entry name" value="Aminoacid_DH-like_N_sf"/>
</dbReference>
<reference evidence="13" key="1">
    <citation type="journal article" date="2019" name="Int. J. Syst. Evol. Microbiol.">
        <title>The Global Catalogue of Microorganisms (GCM) 10K type strain sequencing project: providing services to taxonomists for standard genome sequencing and annotation.</title>
        <authorList>
            <consortium name="The Broad Institute Genomics Platform"/>
            <consortium name="The Broad Institute Genome Sequencing Center for Infectious Disease"/>
            <person name="Wu L."/>
            <person name="Ma J."/>
        </authorList>
    </citation>
    <scope>NUCLEOTIDE SEQUENCE [LARGE SCALE GENOMIC DNA]</scope>
    <source>
        <strain evidence="13">NBRC 103166</strain>
    </source>
</reference>
<evidence type="ECO:0000259" key="11">
    <source>
        <dbReference type="Pfam" id="PF18317"/>
    </source>
</evidence>
<dbReference type="HAMAP" id="MF_00222">
    <property type="entry name" value="Shikimate_DH_AroE"/>
    <property type="match status" value="1"/>
</dbReference>
<dbReference type="InterPro" id="IPR006151">
    <property type="entry name" value="Shikm_DH/Glu-tRNA_Rdtase"/>
</dbReference>
<dbReference type="Pfam" id="PF18317">
    <property type="entry name" value="SDH_C"/>
    <property type="match status" value="1"/>
</dbReference>
<dbReference type="PANTHER" id="PTHR21089">
    <property type="entry name" value="SHIKIMATE DEHYDROGENASE"/>
    <property type="match status" value="1"/>
</dbReference>
<evidence type="ECO:0000256" key="2">
    <source>
        <dbReference type="ARBA" id="ARBA00012962"/>
    </source>
</evidence>
<evidence type="ECO:0000256" key="5">
    <source>
        <dbReference type="ARBA" id="ARBA00023002"/>
    </source>
</evidence>
<feature type="binding site" evidence="8">
    <location>
        <position position="102"/>
    </location>
    <ligand>
        <name>shikimate</name>
        <dbReference type="ChEBI" id="CHEBI:36208"/>
    </ligand>
</feature>
<proteinExistence type="inferred from homology"/>
<feature type="binding site" evidence="8">
    <location>
        <begin position="150"/>
        <end position="155"/>
    </location>
    <ligand>
        <name>NADP(+)</name>
        <dbReference type="ChEBI" id="CHEBI:58349"/>
    </ligand>
</feature>
<gene>
    <name evidence="8 12" type="primary">aroE</name>
    <name evidence="12" type="ORF">GCM10007916_14870</name>
</gene>
<dbReference type="InterPro" id="IPR036291">
    <property type="entry name" value="NAD(P)-bd_dom_sf"/>
</dbReference>
<evidence type="ECO:0000256" key="8">
    <source>
        <dbReference type="HAMAP-Rule" id="MF_00222"/>
    </source>
</evidence>
<feature type="binding site" evidence="8">
    <location>
        <position position="213"/>
    </location>
    <ligand>
        <name>NADP(+)</name>
        <dbReference type="ChEBI" id="CHEBI:58349"/>
    </ligand>
</feature>
<dbReference type="Gene3D" id="3.40.50.10860">
    <property type="entry name" value="Leucine Dehydrogenase, chain A, domain 1"/>
    <property type="match status" value="1"/>
</dbReference>
<feature type="binding site" evidence="8">
    <location>
        <position position="215"/>
    </location>
    <ligand>
        <name>shikimate</name>
        <dbReference type="ChEBI" id="CHEBI:36208"/>
    </ligand>
</feature>
<evidence type="ECO:0000313" key="12">
    <source>
        <dbReference type="EMBL" id="GLS90420.1"/>
    </source>
</evidence>
<evidence type="ECO:0000256" key="1">
    <source>
        <dbReference type="ARBA" id="ARBA00004871"/>
    </source>
</evidence>
<evidence type="ECO:0000259" key="9">
    <source>
        <dbReference type="Pfam" id="PF01488"/>
    </source>
</evidence>
<dbReference type="SUPFAM" id="SSF53223">
    <property type="entry name" value="Aminoacid dehydrogenase-like, N-terminal domain"/>
    <property type="match status" value="1"/>
</dbReference>
<keyword evidence="4 8" id="KW-0521">NADP</keyword>
<comment type="function">
    <text evidence="8">Involved in the biosynthesis of the chorismate, which leads to the biosynthesis of aromatic amino acids. Catalyzes the reversible NADPH linked reduction of 3-dehydroshikimate (DHSA) to yield shikimate (SA).</text>
</comment>
<dbReference type="Gene3D" id="3.40.50.720">
    <property type="entry name" value="NAD(P)-binding Rossmann-like Domain"/>
    <property type="match status" value="1"/>
</dbReference>
<dbReference type="PANTHER" id="PTHR21089:SF1">
    <property type="entry name" value="BIFUNCTIONAL 3-DEHYDROQUINATE DEHYDRATASE_SHIKIMATE DEHYDROGENASE, CHLOROPLASTIC"/>
    <property type="match status" value="1"/>
</dbReference>
<feature type="binding site" evidence="8">
    <location>
        <position position="244"/>
    </location>
    <ligand>
        <name>shikimate</name>
        <dbReference type="ChEBI" id="CHEBI:36208"/>
    </ligand>
</feature>
<feature type="binding site" evidence="8">
    <location>
        <position position="77"/>
    </location>
    <ligand>
        <name>NADP(+)</name>
        <dbReference type="ChEBI" id="CHEBI:58349"/>
    </ligand>
</feature>
<dbReference type="InterPro" id="IPR041121">
    <property type="entry name" value="SDH_C"/>
</dbReference>
<feature type="domain" description="Quinate/shikimate 5-dehydrogenase/glutamyl-tRNA reductase" evidence="9">
    <location>
        <begin position="115"/>
        <end position="191"/>
    </location>
</feature>
<feature type="binding site" evidence="8">
    <location>
        <begin position="14"/>
        <end position="16"/>
    </location>
    <ligand>
        <name>shikimate</name>
        <dbReference type="ChEBI" id="CHEBI:36208"/>
    </ligand>
</feature>
<feature type="domain" description="Shikimate dehydrogenase substrate binding N-terminal" evidence="10">
    <location>
        <begin position="6"/>
        <end position="88"/>
    </location>
</feature>
<feature type="binding site" evidence="8">
    <location>
        <position position="61"/>
    </location>
    <ligand>
        <name>shikimate</name>
        <dbReference type="ChEBI" id="CHEBI:36208"/>
    </ligand>
</feature>
<feature type="binding site" evidence="8">
    <location>
        <position position="237"/>
    </location>
    <ligand>
        <name>NADP(+)</name>
        <dbReference type="ChEBI" id="CHEBI:58349"/>
    </ligand>
</feature>
<comment type="catalytic activity">
    <reaction evidence="7 8">
        <text>shikimate + NADP(+) = 3-dehydroshikimate + NADPH + H(+)</text>
        <dbReference type="Rhea" id="RHEA:17737"/>
        <dbReference type="ChEBI" id="CHEBI:15378"/>
        <dbReference type="ChEBI" id="CHEBI:16630"/>
        <dbReference type="ChEBI" id="CHEBI:36208"/>
        <dbReference type="ChEBI" id="CHEBI:57783"/>
        <dbReference type="ChEBI" id="CHEBI:58349"/>
        <dbReference type="EC" id="1.1.1.25"/>
    </reaction>
</comment>
<evidence type="ECO:0000256" key="6">
    <source>
        <dbReference type="ARBA" id="ARBA00023141"/>
    </source>
</evidence>
<feature type="binding site" evidence="8">
    <location>
        <position position="86"/>
    </location>
    <ligand>
        <name>shikimate</name>
        <dbReference type="ChEBI" id="CHEBI:36208"/>
    </ligand>
</feature>
<dbReference type="Pfam" id="PF01488">
    <property type="entry name" value="Shikimate_DH"/>
    <property type="match status" value="1"/>
</dbReference>
<dbReference type="RefSeq" id="WP_284203548.1">
    <property type="nucleotide sequence ID" value="NZ_BSPQ01000004.1"/>
</dbReference>
<dbReference type="EC" id="1.1.1.25" evidence="2 8"/>
<comment type="similarity">
    <text evidence="8">Belongs to the shikimate dehydrogenase family.</text>
</comment>
<dbReference type="NCBIfam" id="NF001310">
    <property type="entry name" value="PRK00258.1-2"/>
    <property type="match status" value="1"/>
</dbReference>
<sequence>MDQYAVFGNPIKQSKSPFIHTLFATQTSQQLVYRAIEPSNEDFKITLRKFFAGEGKGCNVTMPYKEEAFQFAQQLTDRATLAGAVNTLKLTDDNLIIGDNTDGAGLVLDLKNNHIDLADARILLLGAGGAARGVCGPLLAESPKEIVIANRTFSKAETLVSIFKDLGNVGACELDNLSGEFDLIINSTAASLNGEVPAISPLLIRPETAIYDMMYSAQLTPFNAWAKQLGARVTIDGLGMLVGQAAESFAMWRGIKPGAKQVLNELRHNLS</sequence>
<comment type="caution">
    <text evidence="12">The sequence shown here is derived from an EMBL/GenBank/DDBJ whole genome shotgun (WGS) entry which is preliminary data.</text>
</comment>
<dbReference type="InterPro" id="IPR011342">
    <property type="entry name" value="Shikimate_DH"/>
</dbReference>
<evidence type="ECO:0000313" key="13">
    <source>
        <dbReference type="Proteomes" id="UP001157353"/>
    </source>
</evidence>
<comment type="pathway">
    <text evidence="1 8">Metabolic intermediate biosynthesis; chorismate biosynthesis; chorismate from D-erythrose 4-phosphate and phosphoenolpyruvate: step 4/7.</text>
</comment>
<feature type="domain" description="SDH C-terminal" evidence="11">
    <location>
        <begin position="237"/>
        <end position="267"/>
    </location>
</feature>
<comment type="subunit">
    <text evidence="8">Homodimer.</text>
</comment>
<dbReference type="Proteomes" id="UP001157353">
    <property type="component" value="Unassembled WGS sequence"/>
</dbReference>
<keyword evidence="13" id="KW-1185">Reference proteome</keyword>
<dbReference type="EMBL" id="BSPQ01000004">
    <property type="protein sequence ID" value="GLS90420.1"/>
    <property type="molecule type" value="Genomic_DNA"/>
</dbReference>
<name>A0ABQ6DZP1_9GAMM</name>
<dbReference type="NCBIfam" id="TIGR00507">
    <property type="entry name" value="aroE"/>
    <property type="match status" value="1"/>
</dbReference>
<dbReference type="CDD" id="cd01065">
    <property type="entry name" value="NAD_bind_Shikimate_DH"/>
    <property type="match status" value="1"/>
</dbReference>
<dbReference type="InterPro" id="IPR013708">
    <property type="entry name" value="Shikimate_DH-bd_N"/>
</dbReference>